<keyword evidence="1" id="KW-0863">Zinc-finger</keyword>
<accession>A0ABQ9F4Q8</accession>
<gene>
    <name evidence="3" type="ORF">KUTeg_009736</name>
</gene>
<keyword evidence="1" id="KW-0479">Metal-binding</keyword>
<protein>
    <recommendedName>
        <fullName evidence="2">B box-type domain-containing protein</fullName>
    </recommendedName>
</protein>
<comment type="caution">
    <text evidence="3">The sequence shown here is derived from an EMBL/GenBank/DDBJ whole genome shotgun (WGS) entry which is preliminary data.</text>
</comment>
<dbReference type="InterPro" id="IPR000315">
    <property type="entry name" value="Znf_B-box"/>
</dbReference>
<evidence type="ECO:0000259" key="2">
    <source>
        <dbReference type="PROSITE" id="PS50119"/>
    </source>
</evidence>
<keyword evidence="1" id="KW-0862">Zinc</keyword>
<name>A0ABQ9F4Q8_TEGGR</name>
<evidence type="ECO:0000313" key="4">
    <source>
        <dbReference type="Proteomes" id="UP001217089"/>
    </source>
</evidence>
<dbReference type="SUPFAM" id="SSF57845">
    <property type="entry name" value="B-box zinc-binding domain"/>
    <property type="match status" value="1"/>
</dbReference>
<dbReference type="Pfam" id="PF00643">
    <property type="entry name" value="zf-B_box"/>
    <property type="match status" value="1"/>
</dbReference>
<dbReference type="PANTHER" id="PTHR25462">
    <property type="entry name" value="BONUS, ISOFORM C-RELATED"/>
    <property type="match status" value="1"/>
</dbReference>
<keyword evidence="4" id="KW-1185">Reference proteome</keyword>
<reference evidence="3 4" key="1">
    <citation type="submission" date="2022-12" db="EMBL/GenBank/DDBJ databases">
        <title>Chromosome-level genome of Tegillarca granosa.</title>
        <authorList>
            <person name="Kim J."/>
        </authorList>
    </citation>
    <scope>NUCLEOTIDE SEQUENCE [LARGE SCALE GENOMIC DNA]</scope>
    <source>
        <strain evidence="3">Teg-2019</strain>
        <tissue evidence="3">Adductor muscle</tissue>
    </source>
</reference>
<evidence type="ECO:0000256" key="1">
    <source>
        <dbReference type="PROSITE-ProRule" id="PRU00024"/>
    </source>
</evidence>
<dbReference type="PANTHER" id="PTHR25462:SF296">
    <property type="entry name" value="MEIOTIC P26, ISOFORM F"/>
    <property type="match status" value="1"/>
</dbReference>
<dbReference type="Gene3D" id="3.30.160.60">
    <property type="entry name" value="Classic Zinc Finger"/>
    <property type="match status" value="1"/>
</dbReference>
<dbReference type="InterPro" id="IPR047153">
    <property type="entry name" value="TRIM45/56/19-like"/>
</dbReference>
<evidence type="ECO:0000313" key="3">
    <source>
        <dbReference type="EMBL" id="KAJ8312363.1"/>
    </source>
</evidence>
<proteinExistence type="predicted"/>
<sequence>MDGSELKLIGQIIRKNEKVIAVSWCFECQEAICEGCALNHRITRGLEHHQVKSLEKFKKEKVLHIPTVDIYCPKHKDRKLEIYCRDHKEICCLTCMDNEPQEV</sequence>
<dbReference type="PROSITE" id="PS50119">
    <property type="entry name" value="ZF_BBOX"/>
    <property type="match status" value="1"/>
</dbReference>
<dbReference type="Proteomes" id="UP001217089">
    <property type="component" value="Unassembled WGS sequence"/>
</dbReference>
<feature type="domain" description="B box-type" evidence="2">
    <location>
        <begin position="67"/>
        <end position="103"/>
    </location>
</feature>
<organism evidence="3 4">
    <name type="scientific">Tegillarca granosa</name>
    <name type="common">Malaysian cockle</name>
    <name type="synonym">Anadara granosa</name>
    <dbReference type="NCBI Taxonomy" id="220873"/>
    <lineage>
        <taxon>Eukaryota</taxon>
        <taxon>Metazoa</taxon>
        <taxon>Spiralia</taxon>
        <taxon>Lophotrochozoa</taxon>
        <taxon>Mollusca</taxon>
        <taxon>Bivalvia</taxon>
        <taxon>Autobranchia</taxon>
        <taxon>Pteriomorphia</taxon>
        <taxon>Arcoida</taxon>
        <taxon>Arcoidea</taxon>
        <taxon>Arcidae</taxon>
        <taxon>Tegillarca</taxon>
    </lineage>
</organism>
<dbReference type="EMBL" id="JARBDR010000440">
    <property type="protein sequence ID" value="KAJ8312363.1"/>
    <property type="molecule type" value="Genomic_DNA"/>
</dbReference>